<evidence type="ECO:0000313" key="2">
    <source>
        <dbReference type="EMBL" id="CAB4884373.1"/>
    </source>
</evidence>
<accession>A0A6J7EYD0</accession>
<dbReference type="InterPro" id="IPR024775">
    <property type="entry name" value="DinB-like"/>
</dbReference>
<proteinExistence type="predicted"/>
<dbReference type="InterPro" id="IPR034660">
    <property type="entry name" value="DinB/YfiT-like"/>
</dbReference>
<name>A0A6J7EYD0_9ZZZZ</name>
<dbReference type="Gene3D" id="1.20.120.450">
    <property type="entry name" value="dinb family like domain"/>
    <property type="match status" value="1"/>
</dbReference>
<reference evidence="2" key="1">
    <citation type="submission" date="2020-05" db="EMBL/GenBank/DDBJ databases">
        <authorList>
            <person name="Chiriac C."/>
            <person name="Salcher M."/>
            <person name="Ghai R."/>
            <person name="Kavagutti S V."/>
        </authorList>
    </citation>
    <scope>NUCLEOTIDE SEQUENCE</scope>
</reference>
<dbReference type="Pfam" id="PF12867">
    <property type="entry name" value="DinB_2"/>
    <property type="match status" value="1"/>
</dbReference>
<dbReference type="SUPFAM" id="SSF109854">
    <property type="entry name" value="DinB/YfiT-like putative metalloenzymes"/>
    <property type="match status" value="1"/>
</dbReference>
<dbReference type="EMBL" id="CAFBLZ010000026">
    <property type="protein sequence ID" value="CAB4884373.1"/>
    <property type="molecule type" value="Genomic_DNA"/>
</dbReference>
<gene>
    <name evidence="2" type="ORF">UFOPK3482_00455</name>
</gene>
<sequence>MIAEPGTTIQGYDEGKWADNPTLGYTDLDVSTAIEVFAAVRKSSYQLILRLTEEQLQNSGTHTESGEYSVKKWLETYTNHPKDHAAQIRG</sequence>
<dbReference type="AlphaFoldDB" id="A0A6J7EYD0"/>
<evidence type="ECO:0000259" key="1">
    <source>
        <dbReference type="Pfam" id="PF12867"/>
    </source>
</evidence>
<organism evidence="2">
    <name type="scientific">freshwater metagenome</name>
    <dbReference type="NCBI Taxonomy" id="449393"/>
    <lineage>
        <taxon>unclassified sequences</taxon>
        <taxon>metagenomes</taxon>
        <taxon>ecological metagenomes</taxon>
    </lineage>
</organism>
<protein>
    <submittedName>
        <fullName evidence="2">Unannotated protein</fullName>
    </submittedName>
</protein>
<feature type="domain" description="DinB-like" evidence="1">
    <location>
        <begin position="7"/>
        <end position="88"/>
    </location>
</feature>